<comment type="similarity">
    <text evidence="2 8 9">Belongs to the ATPase epsilon chain family.</text>
</comment>
<dbReference type="InterPro" id="IPR036771">
    <property type="entry name" value="ATPsynth_dsu/esu_N"/>
</dbReference>
<dbReference type="STRING" id="679200.HMPREF9333_01303"/>
<organism evidence="12 13">
    <name type="scientific">Johnsonella ignava ATCC 51276</name>
    <dbReference type="NCBI Taxonomy" id="679200"/>
    <lineage>
        <taxon>Bacteria</taxon>
        <taxon>Bacillati</taxon>
        <taxon>Bacillota</taxon>
        <taxon>Clostridia</taxon>
        <taxon>Lachnospirales</taxon>
        <taxon>Lachnospiraceae</taxon>
        <taxon>Johnsonella</taxon>
    </lineage>
</organism>
<dbReference type="OrthoDB" id="9804110at2"/>
<dbReference type="Pfam" id="PF00401">
    <property type="entry name" value="ATP-synt_DE"/>
    <property type="match status" value="1"/>
</dbReference>
<dbReference type="SUPFAM" id="SSF51344">
    <property type="entry name" value="Epsilon subunit of F1F0-ATP synthase N-terminal domain"/>
    <property type="match status" value="1"/>
</dbReference>
<reference evidence="12 13" key="1">
    <citation type="submission" date="2011-08" db="EMBL/GenBank/DDBJ databases">
        <title>The Genome Sequence of Johnsonella ignava ATCC 51276.</title>
        <authorList>
            <consortium name="The Broad Institute Genome Sequencing Platform"/>
            <person name="Earl A."/>
            <person name="Ward D."/>
            <person name="Feldgarden M."/>
            <person name="Gevers D."/>
            <person name="Izard J."/>
            <person name="Blanton J.M."/>
            <person name="Baranova O.V."/>
            <person name="Dewhirst F.E."/>
            <person name="Young S.K."/>
            <person name="Zeng Q."/>
            <person name="Gargeya S."/>
            <person name="Fitzgerald M."/>
            <person name="Haas B."/>
            <person name="Abouelleil A."/>
            <person name="Alvarado L."/>
            <person name="Arachchi H.M."/>
            <person name="Berlin A."/>
            <person name="Brown A."/>
            <person name="Chapman S.B."/>
            <person name="Chen Z."/>
            <person name="Dunbar C."/>
            <person name="Freedman E."/>
            <person name="Gearin G."/>
            <person name="Gellesch M."/>
            <person name="Goldberg J."/>
            <person name="Griggs A."/>
            <person name="Gujja S."/>
            <person name="Heiman D."/>
            <person name="Howarth C."/>
            <person name="Larson L."/>
            <person name="Lui A."/>
            <person name="MacDonald P.J.P."/>
            <person name="Montmayeur A."/>
            <person name="Murphy C."/>
            <person name="Neiman D."/>
            <person name="Pearson M."/>
            <person name="Priest M."/>
            <person name="Roberts A."/>
            <person name="Saif S."/>
            <person name="Shea T."/>
            <person name="Shenoy N."/>
            <person name="Sisk P."/>
            <person name="Stolte C."/>
            <person name="Sykes S."/>
            <person name="Wortman J."/>
            <person name="Nusbaum C."/>
            <person name="Birren B."/>
        </authorList>
    </citation>
    <scope>NUCLEOTIDE SEQUENCE [LARGE SCALE GENOMIC DNA]</scope>
    <source>
        <strain evidence="12 13">ATCC 51276</strain>
    </source>
</reference>
<dbReference type="Proteomes" id="UP000003011">
    <property type="component" value="Unassembled WGS sequence"/>
</dbReference>
<protein>
    <recommendedName>
        <fullName evidence="8">ATP synthase epsilon chain</fullName>
    </recommendedName>
    <alternativeName>
        <fullName evidence="8">ATP synthase F1 sector epsilon subunit</fullName>
    </alternativeName>
    <alternativeName>
        <fullName evidence="8">F-ATPase epsilon subunit</fullName>
    </alternativeName>
</protein>
<keyword evidence="8" id="KW-1003">Cell membrane</keyword>
<dbReference type="AlphaFoldDB" id="G5GIB3"/>
<keyword evidence="7 8" id="KW-0066">ATP synthesis</keyword>
<evidence type="ECO:0000256" key="7">
    <source>
        <dbReference type="ARBA" id="ARBA00023310"/>
    </source>
</evidence>
<dbReference type="EMBL" id="ACZL01000021">
    <property type="protein sequence ID" value="EHI55588.1"/>
    <property type="molecule type" value="Genomic_DNA"/>
</dbReference>
<evidence type="ECO:0000256" key="4">
    <source>
        <dbReference type="ARBA" id="ARBA00023065"/>
    </source>
</evidence>
<evidence type="ECO:0000259" key="11">
    <source>
        <dbReference type="Pfam" id="PF02823"/>
    </source>
</evidence>
<evidence type="ECO:0000256" key="6">
    <source>
        <dbReference type="ARBA" id="ARBA00023196"/>
    </source>
</evidence>
<evidence type="ECO:0000313" key="13">
    <source>
        <dbReference type="Proteomes" id="UP000003011"/>
    </source>
</evidence>
<dbReference type="InterPro" id="IPR020546">
    <property type="entry name" value="ATP_synth_F1_dsu/esu_N"/>
</dbReference>
<evidence type="ECO:0000256" key="1">
    <source>
        <dbReference type="ARBA" id="ARBA00004202"/>
    </source>
</evidence>
<dbReference type="eggNOG" id="COG0355">
    <property type="taxonomic scope" value="Bacteria"/>
</dbReference>
<dbReference type="HAMAP" id="MF_00530">
    <property type="entry name" value="ATP_synth_epsil_bac"/>
    <property type="match status" value="1"/>
</dbReference>
<evidence type="ECO:0000256" key="9">
    <source>
        <dbReference type="RuleBase" id="RU003656"/>
    </source>
</evidence>
<evidence type="ECO:0000259" key="10">
    <source>
        <dbReference type="Pfam" id="PF00401"/>
    </source>
</evidence>
<evidence type="ECO:0000313" key="12">
    <source>
        <dbReference type="EMBL" id="EHI55588.1"/>
    </source>
</evidence>
<sequence>MENTFKLRIITPDEVFYEGDVYMVEFNTIQGRIGVYAKHIPMTTVIYPGILKIHEGGKVTSAALISGFVQILKESVTIVAKACERPDQIDEERARQAKVRAQRRLSEKGNIDMARAELALVRALVRLEAKNKH</sequence>
<dbReference type="NCBIfam" id="TIGR01216">
    <property type="entry name" value="ATP_synt_epsi"/>
    <property type="match status" value="1"/>
</dbReference>
<dbReference type="Gene3D" id="2.60.15.10">
    <property type="entry name" value="F0F1 ATP synthase delta/epsilon subunit, N-terminal"/>
    <property type="match status" value="1"/>
</dbReference>
<dbReference type="SUPFAM" id="SSF46604">
    <property type="entry name" value="Epsilon subunit of F1F0-ATP synthase C-terminal domain"/>
    <property type="match status" value="1"/>
</dbReference>
<feature type="domain" description="ATP synthase epsilon subunit C-terminal" evidence="10">
    <location>
        <begin position="87"/>
        <end position="130"/>
    </location>
</feature>
<dbReference type="GO" id="GO:0046933">
    <property type="term" value="F:proton-transporting ATP synthase activity, rotational mechanism"/>
    <property type="evidence" value="ECO:0007669"/>
    <property type="project" value="UniProtKB-UniRule"/>
</dbReference>
<dbReference type="PANTHER" id="PTHR13822">
    <property type="entry name" value="ATP SYNTHASE DELTA/EPSILON CHAIN"/>
    <property type="match status" value="1"/>
</dbReference>
<dbReference type="GO" id="GO:0005886">
    <property type="term" value="C:plasma membrane"/>
    <property type="evidence" value="ECO:0007669"/>
    <property type="project" value="UniProtKB-SubCell"/>
</dbReference>
<dbReference type="Pfam" id="PF02823">
    <property type="entry name" value="ATP-synt_DE_N"/>
    <property type="match status" value="1"/>
</dbReference>
<evidence type="ECO:0000256" key="3">
    <source>
        <dbReference type="ARBA" id="ARBA00022448"/>
    </source>
</evidence>
<dbReference type="InterPro" id="IPR036794">
    <property type="entry name" value="ATP_F1_dsu/esu_C_sf"/>
</dbReference>
<evidence type="ECO:0000256" key="5">
    <source>
        <dbReference type="ARBA" id="ARBA00023136"/>
    </source>
</evidence>
<dbReference type="PANTHER" id="PTHR13822:SF10">
    <property type="entry name" value="ATP SYNTHASE EPSILON CHAIN, CHLOROPLASTIC"/>
    <property type="match status" value="1"/>
</dbReference>
<comment type="subcellular location">
    <subcellularLocation>
        <location evidence="1 8">Cell membrane</location>
        <topology evidence="1 8">Peripheral membrane protein</topology>
    </subcellularLocation>
</comment>
<dbReference type="HOGENOM" id="CLU_084338_2_0_9"/>
<dbReference type="InterPro" id="IPR001469">
    <property type="entry name" value="ATP_synth_F1_dsu/esu"/>
</dbReference>
<comment type="function">
    <text evidence="8">Produces ATP from ADP in the presence of a proton gradient across the membrane.</text>
</comment>
<name>G5GIB3_9FIRM</name>
<evidence type="ECO:0000256" key="8">
    <source>
        <dbReference type="HAMAP-Rule" id="MF_00530"/>
    </source>
</evidence>
<comment type="caution">
    <text evidence="12">The sequence shown here is derived from an EMBL/GenBank/DDBJ whole genome shotgun (WGS) entry which is preliminary data.</text>
</comment>
<gene>
    <name evidence="8" type="primary">atpC</name>
    <name evidence="12" type="ORF">HMPREF9333_01303</name>
</gene>
<comment type="subunit">
    <text evidence="8 9">F-type ATPases have 2 components, CF(1) - the catalytic core - and CF(0) - the membrane proton channel. CF(1) has five subunits: alpha(3), beta(3), gamma(1), delta(1), epsilon(1). CF(0) has three main subunits: a, b and c.</text>
</comment>
<keyword evidence="5 8" id="KW-0472">Membrane</keyword>
<dbReference type="Gene3D" id="1.20.5.440">
    <property type="entry name" value="ATP synthase delta/epsilon subunit, C-terminal domain"/>
    <property type="match status" value="1"/>
</dbReference>
<keyword evidence="4 8" id="KW-0406">Ion transport</keyword>
<dbReference type="GO" id="GO:0045259">
    <property type="term" value="C:proton-transporting ATP synthase complex"/>
    <property type="evidence" value="ECO:0007669"/>
    <property type="project" value="UniProtKB-KW"/>
</dbReference>
<dbReference type="RefSeq" id="WP_005540859.1">
    <property type="nucleotide sequence ID" value="NZ_JH378832.1"/>
</dbReference>
<keyword evidence="13" id="KW-1185">Reference proteome</keyword>
<proteinExistence type="inferred from homology"/>
<keyword evidence="8" id="KW-0375">Hydrogen ion transport</keyword>
<dbReference type="GO" id="GO:0005524">
    <property type="term" value="F:ATP binding"/>
    <property type="evidence" value="ECO:0007669"/>
    <property type="project" value="UniProtKB-UniRule"/>
</dbReference>
<accession>G5GIB3</accession>
<evidence type="ECO:0000256" key="2">
    <source>
        <dbReference type="ARBA" id="ARBA00005712"/>
    </source>
</evidence>
<feature type="domain" description="ATP synthase F1 complex delta/epsilon subunit N-terminal" evidence="11">
    <location>
        <begin position="5"/>
        <end position="82"/>
    </location>
</feature>
<keyword evidence="3 8" id="KW-0813">Transport</keyword>
<dbReference type="InterPro" id="IPR020547">
    <property type="entry name" value="ATP_synth_F1_esu_C"/>
</dbReference>
<dbReference type="CDD" id="cd12152">
    <property type="entry name" value="F1-ATPase_delta"/>
    <property type="match status" value="1"/>
</dbReference>
<keyword evidence="6 8" id="KW-0139">CF(1)</keyword>